<evidence type="ECO:0000256" key="1">
    <source>
        <dbReference type="SAM" id="Coils"/>
    </source>
</evidence>
<reference evidence="2 3" key="1">
    <citation type="journal article" date="2023" name="Microbiol. Spectr.">
        <title>Symbiosis of Carpenter Bees with Uncharacterized Lactic Acid Bacteria Showing NAD Auxotrophy.</title>
        <authorList>
            <person name="Kawasaki S."/>
            <person name="Ozawa K."/>
            <person name="Mori T."/>
            <person name="Yamamoto A."/>
            <person name="Ito M."/>
            <person name="Ohkuma M."/>
            <person name="Sakamoto M."/>
            <person name="Matsutani M."/>
        </authorList>
    </citation>
    <scope>NUCLEOTIDE SEQUENCE [LARGE SCALE GENOMIC DNA]</scope>
    <source>
        <strain evidence="2 3">XA3</strain>
    </source>
</reference>
<protein>
    <recommendedName>
        <fullName evidence="4">WXG100 family type VII secretion target</fullName>
    </recommendedName>
</protein>
<accession>A0AAU9DTK1</accession>
<dbReference type="KEGG" id="xap:XA3_19050"/>
<keyword evidence="1" id="KW-0175">Coiled coil</keyword>
<name>A0AAU9DTK1_9LACO</name>
<feature type="coiled-coil region" evidence="1">
    <location>
        <begin position="56"/>
        <end position="101"/>
    </location>
</feature>
<sequence length="104" mass="12024">MGKHDFEISSLEREIAALQQAKALMEVGGQDLNSVNGEIQNVVSSIDNKEWRGQRRNEFNQKFDNYNREFGNLRNRNNTNIQAVNQKIAELRDRIAMLRSDNSD</sequence>
<dbReference type="Proteomes" id="UP001321861">
    <property type="component" value="Chromosome"/>
</dbReference>
<evidence type="ECO:0000313" key="3">
    <source>
        <dbReference type="Proteomes" id="UP001321861"/>
    </source>
</evidence>
<gene>
    <name evidence="2" type="ORF">XA3_19050</name>
</gene>
<proteinExistence type="predicted"/>
<evidence type="ECO:0008006" key="4">
    <source>
        <dbReference type="Google" id="ProtNLM"/>
    </source>
</evidence>
<dbReference type="AlphaFoldDB" id="A0AAU9DTK1"/>
<organism evidence="2 3">
    <name type="scientific">Xylocopilactobacillus apicola</name>
    <dbReference type="NCBI Taxonomy" id="2932184"/>
    <lineage>
        <taxon>Bacteria</taxon>
        <taxon>Bacillati</taxon>
        <taxon>Bacillota</taxon>
        <taxon>Bacilli</taxon>
        <taxon>Lactobacillales</taxon>
        <taxon>Lactobacillaceae</taxon>
        <taxon>Xylocopilactobacillus</taxon>
    </lineage>
</organism>
<dbReference type="EMBL" id="AP026802">
    <property type="protein sequence ID" value="BDR59464.1"/>
    <property type="molecule type" value="Genomic_DNA"/>
</dbReference>
<keyword evidence="3" id="KW-1185">Reference proteome</keyword>
<evidence type="ECO:0000313" key="2">
    <source>
        <dbReference type="EMBL" id="BDR59464.1"/>
    </source>
</evidence>
<dbReference type="RefSeq" id="WP_317635255.1">
    <property type="nucleotide sequence ID" value="NZ_AP026802.1"/>
</dbReference>